<dbReference type="PANTHER" id="PTHR10972:SF203">
    <property type="entry name" value="OXYSTEROL-BINDING PROTEIN HOMOLOG 3"/>
    <property type="match status" value="1"/>
</dbReference>
<feature type="compositionally biased region" description="Acidic residues" evidence="5">
    <location>
        <begin position="215"/>
        <end position="227"/>
    </location>
</feature>
<feature type="region of interest" description="Disordered" evidence="5">
    <location>
        <begin position="198"/>
        <end position="250"/>
    </location>
</feature>
<dbReference type="InterPro" id="IPR037239">
    <property type="entry name" value="OSBP_sf"/>
</dbReference>
<keyword evidence="9" id="KW-1185">Reference proteome</keyword>
<evidence type="ECO:0000313" key="9">
    <source>
        <dbReference type="Proteomes" id="UP000186594"/>
    </source>
</evidence>
<organism evidence="7 9">
    <name type="scientific">Neolecta irregularis (strain DAH-3)</name>
    <dbReference type="NCBI Taxonomy" id="1198029"/>
    <lineage>
        <taxon>Eukaryota</taxon>
        <taxon>Fungi</taxon>
        <taxon>Dikarya</taxon>
        <taxon>Ascomycota</taxon>
        <taxon>Taphrinomycotina</taxon>
        <taxon>Neolectales</taxon>
        <taxon>Neolectaceae</taxon>
        <taxon>Neolecta</taxon>
    </lineage>
</organism>
<name>A0A1U7LLD7_NEOID</name>
<dbReference type="GO" id="GO:0032934">
    <property type="term" value="F:sterol binding"/>
    <property type="evidence" value="ECO:0007669"/>
    <property type="project" value="TreeGrafter"/>
</dbReference>
<evidence type="ECO:0000313" key="7">
    <source>
        <dbReference type="EMBL" id="OLL23470.1"/>
    </source>
</evidence>
<dbReference type="InterPro" id="IPR000648">
    <property type="entry name" value="Oxysterol-bd"/>
</dbReference>
<dbReference type="InterPro" id="IPR011993">
    <property type="entry name" value="PH-like_dom_sf"/>
</dbReference>
<evidence type="ECO:0000256" key="2">
    <source>
        <dbReference type="ARBA" id="ARBA00022448"/>
    </source>
</evidence>
<reference evidence="7 9" key="1">
    <citation type="submission" date="2016-04" db="EMBL/GenBank/DDBJ databases">
        <title>Evolutionary innovation and constraint leading to complex multicellularity in the Ascomycota.</title>
        <authorList>
            <person name="Cisse O."/>
            <person name="Nguyen A."/>
            <person name="Hewitt D.A."/>
            <person name="Jedd G."/>
            <person name="Stajich J.E."/>
        </authorList>
    </citation>
    <scope>NUCLEOTIDE SEQUENCE [LARGE SCALE GENOMIC DNA]</scope>
    <source>
        <strain evidence="7 9">DAH-3</strain>
    </source>
</reference>
<dbReference type="Proteomes" id="UP000186594">
    <property type="component" value="Unassembled WGS sequence"/>
</dbReference>
<keyword evidence="4" id="KW-0446">Lipid-binding</keyword>
<dbReference type="SUPFAM" id="SSF144000">
    <property type="entry name" value="Oxysterol-binding protein-like"/>
    <property type="match status" value="1"/>
</dbReference>
<dbReference type="GO" id="GO:0032541">
    <property type="term" value="C:cortical endoplasmic reticulum"/>
    <property type="evidence" value="ECO:0007669"/>
    <property type="project" value="TreeGrafter"/>
</dbReference>
<dbReference type="EMBL" id="LXFE01001572">
    <property type="protein sequence ID" value="OLL23470.1"/>
    <property type="molecule type" value="Genomic_DNA"/>
</dbReference>
<dbReference type="GO" id="GO:0005829">
    <property type="term" value="C:cytosol"/>
    <property type="evidence" value="ECO:0007669"/>
    <property type="project" value="TreeGrafter"/>
</dbReference>
<dbReference type="GO" id="GO:0035621">
    <property type="term" value="P:ER to Golgi ceramide transport"/>
    <property type="evidence" value="ECO:0007669"/>
    <property type="project" value="TreeGrafter"/>
</dbReference>
<dbReference type="GO" id="GO:0006887">
    <property type="term" value="P:exocytosis"/>
    <property type="evidence" value="ECO:0007669"/>
    <property type="project" value="TreeGrafter"/>
</dbReference>
<evidence type="ECO:0000256" key="1">
    <source>
        <dbReference type="ARBA" id="ARBA00008842"/>
    </source>
</evidence>
<accession>A0A1U7LLD7</accession>
<dbReference type="GO" id="GO:0006897">
    <property type="term" value="P:endocytosis"/>
    <property type="evidence" value="ECO:0007669"/>
    <property type="project" value="TreeGrafter"/>
</dbReference>
<dbReference type="Gene3D" id="2.30.29.30">
    <property type="entry name" value="Pleckstrin-homology domain (PH domain)/Phosphotyrosine-binding domain (PTB)"/>
    <property type="match status" value="1"/>
</dbReference>
<dbReference type="SUPFAM" id="SSF50729">
    <property type="entry name" value="PH domain-like"/>
    <property type="match status" value="1"/>
</dbReference>
<gene>
    <name evidence="7" type="ORF">NEOLI_004572</name>
</gene>
<dbReference type="GO" id="GO:0034727">
    <property type="term" value="P:piecemeal microautophagy of the nucleus"/>
    <property type="evidence" value="ECO:0007669"/>
    <property type="project" value="TreeGrafter"/>
</dbReference>
<keyword evidence="2" id="KW-0813">Transport</keyword>
<evidence type="ECO:0000256" key="4">
    <source>
        <dbReference type="ARBA" id="ARBA00023121"/>
    </source>
</evidence>
<dbReference type="OrthoDB" id="1854502at2759"/>
<sequence>FLLKKKRKRNQGYARRYFVLDGATLSYALSPAAPAIRGAIPLAIAAVTVDPASLELFVDSGTLVWSLRALSQHDWSSWCAAIERARARPPLALPPAPPVLDRPLCDALPLCALKLAGIRAALCALPLPPPPESNFAPPVSNVAPPVSNVAPPESNVAPPPDSAQSLAHDLHPLRLHLDMIDADIAGLLADLASLVSPNPQPSPILTRTRSRSSDSTDDFFDAYDDSPLDVGPATTPGLKDLDSDLDSELDSDSQSVLIPPAVSSLSKIPQIQRRQNLPVEILIQPPSLLGLLRKNVGKDLSTVTMPVSANEPLNLLQKLAEELEYSEILDKAATLDPSLRLLYVAAFATSSFSNMRAKERSIRKVVRETFELIREDKGFRFIAEKVSHRPPILAVPLTPTNLTTVPRLLLKMGIHTIPNAHSEILREIIRSHSKRHRANPFSRNGRKVHLRETSFVFAKCHYG</sequence>
<dbReference type="SMART" id="SM00233">
    <property type="entry name" value="PH"/>
    <property type="match status" value="1"/>
</dbReference>
<feature type="domain" description="PH" evidence="6">
    <location>
        <begin position="1"/>
        <end position="87"/>
    </location>
</feature>
<dbReference type="InterPro" id="IPR001849">
    <property type="entry name" value="PH_domain"/>
</dbReference>
<evidence type="ECO:0000256" key="5">
    <source>
        <dbReference type="SAM" id="MobiDB-lite"/>
    </source>
</evidence>
<keyword evidence="3" id="KW-0445">Lipid transport</keyword>
<dbReference type="PANTHER" id="PTHR10972">
    <property type="entry name" value="OXYSTEROL-BINDING PROTEIN-RELATED"/>
    <property type="match status" value="1"/>
</dbReference>
<feature type="non-terminal residue" evidence="7">
    <location>
        <position position="1"/>
    </location>
</feature>
<dbReference type="GO" id="GO:0061024">
    <property type="term" value="P:membrane organization"/>
    <property type="evidence" value="ECO:0007669"/>
    <property type="project" value="UniProtKB-ARBA"/>
</dbReference>
<evidence type="ECO:0000259" key="6">
    <source>
        <dbReference type="PROSITE" id="PS50003"/>
    </source>
</evidence>
<evidence type="ECO:0000256" key="3">
    <source>
        <dbReference type="ARBA" id="ARBA00023055"/>
    </source>
</evidence>
<comment type="similarity">
    <text evidence="1">Belongs to the OSBP family.</text>
</comment>
<dbReference type="GO" id="GO:0097038">
    <property type="term" value="C:perinuclear endoplasmic reticulum"/>
    <property type="evidence" value="ECO:0007669"/>
    <property type="project" value="TreeGrafter"/>
</dbReference>
<dbReference type="InterPro" id="IPR041680">
    <property type="entry name" value="PH_8"/>
</dbReference>
<protein>
    <submittedName>
        <fullName evidence="7">Oxysterol-binding isoform D</fullName>
    </submittedName>
    <submittedName>
        <fullName evidence="8">Oxysterol-binding isoform E</fullName>
    </submittedName>
</protein>
<dbReference type="EMBL" id="LXFE01001572">
    <property type="protein sequence ID" value="OLL23471.1"/>
    <property type="molecule type" value="Genomic_DNA"/>
</dbReference>
<dbReference type="GO" id="GO:0005886">
    <property type="term" value="C:plasma membrane"/>
    <property type="evidence" value="ECO:0007669"/>
    <property type="project" value="TreeGrafter"/>
</dbReference>
<dbReference type="Pfam" id="PF01237">
    <property type="entry name" value="Oxysterol_BP"/>
    <property type="match status" value="1"/>
</dbReference>
<dbReference type="Pfam" id="PF15409">
    <property type="entry name" value="PH_8"/>
    <property type="match status" value="1"/>
</dbReference>
<evidence type="ECO:0000313" key="8">
    <source>
        <dbReference type="EMBL" id="OLL23471.1"/>
    </source>
</evidence>
<comment type="caution">
    <text evidence="7">The sequence shown here is derived from an EMBL/GenBank/DDBJ whole genome shotgun (WGS) entry which is preliminary data.</text>
</comment>
<dbReference type="GO" id="GO:0030011">
    <property type="term" value="P:maintenance of cell polarity"/>
    <property type="evidence" value="ECO:0007669"/>
    <property type="project" value="TreeGrafter"/>
</dbReference>
<dbReference type="PROSITE" id="PS50003">
    <property type="entry name" value="PH_DOMAIN"/>
    <property type="match status" value="1"/>
</dbReference>
<dbReference type="AlphaFoldDB" id="A0A1U7LLD7"/>
<proteinExistence type="inferred from homology"/>